<organism evidence="1 2">
    <name type="scientific">Lineolata rhizophorae</name>
    <dbReference type="NCBI Taxonomy" id="578093"/>
    <lineage>
        <taxon>Eukaryota</taxon>
        <taxon>Fungi</taxon>
        <taxon>Dikarya</taxon>
        <taxon>Ascomycota</taxon>
        <taxon>Pezizomycotina</taxon>
        <taxon>Dothideomycetes</taxon>
        <taxon>Dothideomycetes incertae sedis</taxon>
        <taxon>Lineolatales</taxon>
        <taxon>Lineolataceae</taxon>
        <taxon>Lineolata</taxon>
    </lineage>
</organism>
<dbReference type="AlphaFoldDB" id="A0A6A6P0H8"/>
<evidence type="ECO:0000313" key="2">
    <source>
        <dbReference type="Proteomes" id="UP000799766"/>
    </source>
</evidence>
<keyword evidence="2" id="KW-1185">Reference proteome</keyword>
<evidence type="ECO:0000313" key="1">
    <source>
        <dbReference type="EMBL" id="KAF2457456.1"/>
    </source>
</evidence>
<dbReference type="EMBL" id="MU001680">
    <property type="protein sequence ID" value="KAF2457456.1"/>
    <property type="molecule type" value="Genomic_DNA"/>
</dbReference>
<dbReference type="OrthoDB" id="3738195at2759"/>
<dbReference type="Proteomes" id="UP000799766">
    <property type="component" value="Unassembled WGS sequence"/>
</dbReference>
<accession>A0A6A6P0H8</accession>
<protein>
    <submittedName>
        <fullName evidence="1">Uncharacterized protein</fullName>
    </submittedName>
</protein>
<gene>
    <name evidence="1" type="ORF">BDY21DRAFT_26476</name>
</gene>
<reference evidence="1" key="1">
    <citation type="journal article" date="2020" name="Stud. Mycol.">
        <title>101 Dothideomycetes genomes: a test case for predicting lifestyles and emergence of pathogens.</title>
        <authorList>
            <person name="Haridas S."/>
            <person name="Albert R."/>
            <person name="Binder M."/>
            <person name="Bloem J."/>
            <person name="Labutti K."/>
            <person name="Salamov A."/>
            <person name="Andreopoulos B."/>
            <person name="Baker S."/>
            <person name="Barry K."/>
            <person name="Bills G."/>
            <person name="Bluhm B."/>
            <person name="Cannon C."/>
            <person name="Castanera R."/>
            <person name="Culley D."/>
            <person name="Daum C."/>
            <person name="Ezra D."/>
            <person name="Gonzalez J."/>
            <person name="Henrissat B."/>
            <person name="Kuo A."/>
            <person name="Liang C."/>
            <person name="Lipzen A."/>
            <person name="Lutzoni F."/>
            <person name="Magnuson J."/>
            <person name="Mondo S."/>
            <person name="Nolan M."/>
            <person name="Ohm R."/>
            <person name="Pangilinan J."/>
            <person name="Park H.-J."/>
            <person name="Ramirez L."/>
            <person name="Alfaro M."/>
            <person name="Sun H."/>
            <person name="Tritt A."/>
            <person name="Yoshinaga Y."/>
            <person name="Zwiers L.-H."/>
            <person name="Turgeon B."/>
            <person name="Goodwin S."/>
            <person name="Spatafora J."/>
            <person name="Crous P."/>
            <person name="Grigoriev I."/>
        </authorList>
    </citation>
    <scope>NUCLEOTIDE SEQUENCE</scope>
    <source>
        <strain evidence="1">ATCC 16933</strain>
    </source>
</reference>
<name>A0A6A6P0H8_9PEZI</name>
<proteinExistence type="predicted"/>
<sequence>MRRQNHGVFSMNIALSISHDLATGRTFAMLLGTSEEQTWWILDQLSDLPMLASHPLFLPTMLSKYTLSHVAYRVRLLHDALKDFEMQSKRTRFMNVTLADCDPTEELKKHDELRKDVLQIIQLATAWEDMLRTCSSMTEGIRQANKRIKFGTARQRRKVVKEVGAILDERSQFTRDETQNLVSQLQFVKERTQAQMNAIHHIIA</sequence>